<gene>
    <name evidence="9" type="ORF">CHU92_12580</name>
</gene>
<comment type="catalytic activity">
    <reaction evidence="5 8">
        <text>a 2'-deoxycytidine in DNA + S-adenosyl-L-methionine = a 5-methyl-2'-deoxycytidine in DNA + S-adenosyl-L-homocysteine + H(+)</text>
        <dbReference type="Rhea" id="RHEA:13681"/>
        <dbReference type="Rhea" id="RHEA-COMP:11369"/>
        <dbReference type="Rhea" id="RHEA-COMP:11370"/>
        <dbReference type="ChEBI" id="CHEBI:15378"/>
        <dbReference type="ChEBI" id="CHEBI:57856"/>
        <dbReference type="ChEBI" id="CHEBI:59789"/>
        <dbReference type="ChEBI" id="CHEBI:85452"/>
        <dbReference type="ChEBI" id="CHEBI:85454"/>
        <dbReference type="EC" id="2.1.1.37"/>
    </reaction>
</comment>
<evidence type="ECO:0000256" key="4">
    <source>
        <dbReference type="ARBA" id="ARBA00022747"/>
    </source>
</evidence>
<comment type="similarity">
    <text evidence="6 7">Belongs to the class I-like SAM-binding methyltransferase superfamily. C5-methyltransferase family.</text>
</comment>
<dbReference type="InterPro" id="IPR018117">
    <property type="entry name" value="C5_DNA_meth_AS"/>
</dbReference>
<dbReference type="NCBIfam" id="TIGR00675">
    <property type="entry name" value="dcm"/>
    <property type="match status" value="1"/>
</dbReference>
<dbReference type="GO" id="GO:0009307">
    <property type="term" value="P:DNA restriction-modification system"/>
    <property type="evidence" value="ECO:0007669"/>
    <property type="project" value="UniProtKB-KW"/>
</dbReference>
<keyword evidence="4" id="KW-0680">Restriction system</keyword>
<sequence length="451" mass="52124">MRFIDLFAGLGGFHKALHELGHECVFVSELDPVLRDTYKKNWGKDINIHGDIRKIVKDNIDLIPDHDILCAGFPCQPFSKAGKQLGREDDRGTLFDEIVKILEVRKPKYFILENVRFIAKHNNEETWKAMKVEFERLGYQVDHKDYSPHDFGIPQHRQRIFIVGSLGINALDHFSFDKVDRYKKNVVELENFIEQNPVSAKQLPKSNQDCIRLWQDLIDALPKEVKIPGFPIWGMEFGADYPFEEQYPHLLSAKELGEFKGNFGISLKGMTKEEQLANLPSYARVEDEFPDWKQRYIRQNRQFYKDNKKFIKEAVKQISKLPSQSWQKLEWNVGDSERKINNYLLQFRASGIRIKKPDFFPSLVCTNTQIPIIGWENRYITKKEGLKLQSLTGLKLPENDNAAFKALGNAVNAKIVKLIATQLLVEEKKLNGVATQLQSSNPLSKSYEPAK</sequence>
<evidence type="ECO:0000256" key="5">
    <source>
        <dbReference type="ARBA" id="ARBA00047422"/>
    </source>
</evidence>
<dbReference type="EC" id="2.1.1.37" evidence="8"/>
<dbReference type="AlphaFoldDB" id="A0A255YXK3"/>
<evidence type="ECO:0000256" key="8">
    <source>
        <dbReference type="RuleBase" id="RU000417"/>
    </source>
</evidence>
<evidence type="ECO:0000256" key="7">
    <source>
        <dbReference type="RuleBase" id="RU000416"/>
    </source>
</evidence>
<dbReference type="PANTHER" id="PTHR46098:SF1">
    <property type="entry name" value="TRNA (CYTOSINE(38)-C(5))-METHYLTRANSFERASE"/>
    <property type="match status" value="1"/>
</dbReference>
<evidence type="ECO:0000256" key="1">
    <source>
        <dbReference type="ARBA" id="ARBA00022603"/>
    </source>
</evidence>
<dbReference type="PROSITE" id="PS51679">
    <property type="entry name" value="SAM_MT_C5"/>
    <property type="match status" value="1"/>
</dbReference>
<dbReference type="PROSITE" id="PS00094">
    <property type="entry name" value="C5_MTASE_1"/>
    <property type="match status" value="1"/>
</dbReference>
<dbReference type="PANTHER" id="PTHR46098">
    <property type="entry name" value="TRNA (CYTOSINE(38)-C(5))-METHYLTRANSFERASE"/>
    <property type="match status" value="1"/>
</dbReference>
<evidence type="ECO:0000256" key="3">
    <source>
        <dbReference type="ARBA" id="ARBA00022691"/>
    </source>
</evidence>
<organism evidence="9 10">
    <name type="scientific">Flavobacterium cyanobacteriorum</name>
    <dbReference type="NCBI Taxonomy" id="2022802"/>
    <lineage>
        <taxon>Bacteria</taxon>
        <taxon>Pseudomonadati</taxon>
        <taxon>Bacteroidota</taxon>
        <taxon>Flavobacteriia</taxon>
        <taxon>Flavobacteriales</taxon>
        <taxon>Flavobacteriaceae</taxon>
        <taxon>Flavobacterium</taxon>
    </lineage>
</organism>
<dbReference type="PRINTS" id="PR00105">
    <property type="entry name" value="C5METTRFRASE"/>
</dbReference>
<keyword evidence="10" id="KW-1185">Reference proteome</keyword>
<name>A0A255YXK3_9FLAO</name>
<dbReference type="GO" id="GO:0003886">
    <property type="term" value="F:DNA (cytosine-5-)-methyltransferase activity"/>
    <property type="evidence" value="ECO:0007669"/>
    <property type="project" value="UniProtKB-EC"/>
</dbReference>
<protein>
    <recommendedName>
        <fullName evidence="8">Cytosine-specific methyltransferase</fullName>
        <ecNumber evidence="8">2.1.1.37</ecNumber>
    </recommendedName>
</protein>
<comment type="caution">
    <text evidence="9">The sequence shown here is derived from an EMBL/GenBank/DDBJ whole genome shotgun (WGS) entry which is preliminary data.</text>
</comment>
<accession>A0A255YXK3</accession>
<evidence type="ECO:0000256" key="2">
    <source>
        <dbReference type="ARBA" id="ARBA00022679"/>
    </source>
</evidence>
<keyword evidence="1 6" id="KW-0489">Methyltransferase</keyword>
<dbReference type="SUPFAM" id="SSF53335">
    <property type="entry name" value="S-adenosyl-L-methionine-dependent methyltransferases"/>
    <property type="match status" value="1"/>
</dbReference>
<keyword evidence="2 6" id="KW-0808">Transferase</keyword>
<reference evidence="9 10" key="1">
    <citation type="submission" date="2017-07" db="EMBL/GenBank/DDBJ databases">
        <title>Flavobacterium cyanobacteriorum sp. nov., isolated from cyanobacterial aggregates in a eutrophic lake.</title>
        <authorList>
            <person name="Cai H."/>
        </authorList>
    </citation>
    <scope>NUCLEOTIDE SEQUENCE [LARGE SCALE GENOMIC DNA]</scope>
    <source>
        <strain evidence="9 10">TH021</strain>
    </source>
</reference>
<keyword evidence="3 6" id="KW-0949">S-adenosyl-L-methionine</keyword>
<dbReference type="InterPro" id="IPR050750">
    <property type="entry name" value="C5-MTase"/>
</dbReference>
<dbReference type="RefSeq" id="WP_094416104.1">
    <property type="nucleotide sequence ID" value="NZ_NOXV01000298.1"/>
</dbReference>
<dbReference type="InterPro" id="IPR001525">
    <property type="entry name" value="C5_MeTfrase"/>
</dbReference>
<proteinExistence type="inferred from homology"/>
<evidence type="ECO:0000313" key="9">
    <source>
        <dbReference type="EMBL" id="OYQ33918.1"/>
    </source>
</evidence>
<feature type="active site" evidence="6">
    <location>
        <position position="75"/>
    </location>
</feature>
<dbReference type="Gene3D" id="3.40.50.150">
    <property type="entry name" value="Vaccinia Virus protein VP39"/>
    <property type="match status" value="1"/>
</dbReference>
<dbReference type="GO" id="GO:0032259">
    <property type="term" value="P:methylation"/>
    <property type="evidence" value="ECO:0007669"/>
    <property type="project" value="UniProtKB-KW"/>
</dbReference>
<evidence type="ECO:0000256" key="6">
    <source>
        <dbReference type="PROSITE-ProRule" id="PRU01016"/>
    </source>
</evidence>
<dbReference type="Proteomes" id="UP000216605">
    <property type="component" value="Unassembled WGS sequence"/>
</dbReference>
<dbReference type="OrthoDB" id="32195at2"/>
<dbReference type="EMBL" id="NOXV01000298">
    <property type="protein sequence ID" value="OYQ33918.1"/>
    <property type="molecule type" value="Genomic_DNA"/>
</dbReference>
<evidence type="ECO:0000313" key="10">
    <source>
        <dbReference type="Proteomes" id="UP000216605"/>
    </source>
</evidence>
<dbReference type="InterPro" id="IPR029063">
    <property type="entry name" value="SAM-dependent_MTases_sf"/>
</dbReference>
<dbReference type="Pfam" id="PF00145">
    <property type="entry name" value="DNA_methylase"/>
    <property type="match status" value="1"/>
</dbReference>